<evidence type="ECO:0000313" key="1">
    <source>
        <dbReference type="EMBL" id="WAR20202.1"/>
    </source>
</evidence>
<dbReference type="EMBL" id="CP111022">
    <property type="protein sequence ID" value="WAR20202.1"/>
    <property type="molecule type" value="Genomic_DNA"/>
</dbReference>
<reference evidence="1" key="1">
    <citation type="submission" date="2022-11" db="EMBL/GenBank/DDBJ databases">
        <title>Centuries of genome instability and evolution in soft-shell clam transmissible cancer (bioRxiv).</title>
        <authorList>
            <person name="Hart S.F.M."/>
            <person name="Yonemitsu M.A."/>
            <person name="Giersch R.M."/>
            <person name="Beal B.F."/>
            <person name="Arriagada G."/>
            <person name="Davis B.W."/>
            <person name="Ostrander E.A."/>
            <person name="Goff S.P."/>
            <person name="Metzger M.J."/>
        </authorList>
    </citation>
    <scope>NUCLEOTIDE SEQUENCE</scope>
    <source>
        <strain evidence="1">MELC-2E11</strain>
        <tissue evidence="1">Siphon/mantle</tissue>
    </source>
</reference>
<accession>A0ABY7FGQ1</accession>
<sequence length="86" mass="9875">MTTFAAQITEAKCSDLHRAVKSGDDRHLCFTRLSGTWLVCVTDGVSLWRTELDEEEEWISQWRPGCCNFGEQSHSDSWKGFYSDKP</sequence>
<keyword evidence="2" id="KW-1185">Reference proteome</keyword>
<organism evidence="1 2">
    <name type="scientific">Mya arenaria</name>
    <name type="common">Soft-shell clam</name>
    <dbReference type="NCBI Taxonomy" id="6604"/>
    <lineage>
        <taxon>Eukaryota</taxon>
        <taxon>Metazoa</taxon>
        <taxon>Spiralia</taxon>
        <taxon>Lophotrochozoa</taxon>
        <taxon>Mollusca</taxon>
        <taxon>Bivalvia</taxon>
        <taxon>Autobranchia</taxon>
        <taxon>Heteroconchia</taxon>
        <taxon>Euheterodonta</taxon>
        <taxon>Imparidentia</taxon>
        <taxon>Neoheterodontei</taxon>
        <taxon>Myida</taxon>
        <taxon>Myoidea</taxon>
        <taxon>Myidae</taxon>
        <taxon>Mya</taxon>
    </lineage>
</organism>
<proteinExistence type="predicted"/>
<protein>
    <submittedName>
        <fullName evidence="1">Uncharacterized protein</fullName>
    </submittedName>
</protein>
<name>A0ABY7FGQ1_MYAAR</name>
<gene>
    <name evidence="1" type="ORF">MAR_002040</name>
</gene>
<evidence type="ECO:0000313" key="2">
    <source>
        <dbReference type="Proteomes" id="UP001164746"/>
    </source>
</evidence>
<dbReference type="Proteomes" id="UP001164746">
    <property type="component" value="Chromosome 11"/>
</dbReference>